<organism evidence="1 2">
    <name type="scientific">Pyropia yezoensis</name>
    <name type="common">Susabi-nori</name>
    <name type="synonym">Porphyra yezoensis</name>
    <dbReference type="NCBI Taxonomy" id="2788"/>
    <lineage>
        <taxon>Eukaryota</taxon>
        <taxon>Rhodophyta</taxon>
        <taxon>Bangiophyceae</taxon>
        <taxon>Bangiales</taxon>
        <taxon>Bangiaceae</taxon>
        <taxon>Pyropia</taxon>
    </lineage>
</organism>
<comment type="caution">
    <text evidence="1">The sequence shown here is derived from an EMBL/GenBank/DDBJ whole genome shotgun (WGS) entry which is preliminary data.</text>
</comment>
<sequence length="1035" mass="103064">MDIPPAPPPIRVCVVGGGIAGLGAAWLLAACATPPGRYEVTLYEAAAHLGGHAEAITLTALFEHLHVPVGPSDMSFALSTPAGEWGSDGPSTLFPSLRALASPRRWRMLADVVRFNAAVAAATAAPDGGGLPPPSVSLGDWVAAEGLGEPFTTDYLLPMVAAVWSASPAAALAFPAASLLTFFGNHGLAQLFCRPSWLTVAGRSGMYVAAVAAALRTAGGVAATGHRGPTTYYAGAYTRYGFHEDGLTSGFAAAEALASDVLAAGGGRQGGGGVTLPWAPAAAAGWCDHAAASATSPPGLLAVTAARPAAAVVEDWLLRAWAAMEAAAPGGHTHHLSLVRLDGTALVLGPGNAGTTDAAGGVYGARPTGGDDVDGAPGGGGRLIVRSPVAYARLARAVASLGSPPAPAAPAVSPLPPVAAALVACLADGCVDAVTPVDAVAALVAVLSLSPVGGGPAKGVAAALVGPSVWAAAATAAAAVASASATAASGGAPPVVPIGRDWSAADSHGVEPLGDRVVAVLAAAMAAASPPPPPPVTRRSDAPPITATTATAAVDDDDEGDADDDGLATPPPTWTVLVSDAHAAAAAHWDGSLTGLLRWFGREAPGGQLALDALVVAPAGAAAAAAAAVAATTPSTDPAASPATPPTPTGETAAGDPPSAAVAVAAAAASAPPGRTLRALLAAVDAAGCRVDGVSVRPPEGVDALATAVAARPVPPGDGGRRQGDLGVEDIWAHTSLPFVGLCGVHPPCLATMGRSLPRLVTWLLAVAVVLLVVSAFVSQVAAEKSLEEEIAAEIEAEAEEDDGVLTAVDEEEDHGHLLTAMPSPAALVDVAYVMPGRQDDDVVSLGKTIQTYVGLSNRDARAYRVTGVAGSLNRVEGFRLYVQNLTVTPFNRTVEPGSEASFSYAFSLNDRLDVRPYRLALTIFYQRASMAARNAPASARHSATFYNATISAVDNSSVVDSRTFAIGAVVVLGGIAAAVAAIRGSDSDGDAHAAAGTSTKNPVEMGTASGDTGDDEDEWLSEHRVMRGAQKGAK</sequence>
<gene>
    <name evidence="1" type="ORF">I4F81_006554</name>
</gene>
<dbReference type="Proteomes" id="UP000798662">
    <property type="component" value="Chromosome 2"/>
</dbReference>
<protein>
    <submittedName>
        <fullName evidence="1">Uncharacterized protein</fullName>
    </submittedName>
</protein>
<proteinExistence type="predicted"/>
<reference evidence="1" key="1">
    <citation type="submission" date="2019-11" db="EMBL/GenBank/DDBJ databases">
        <title>Nori genome reveals adaptations in red seaweeds to the harsh intertidal environment.</title>
        <authorList>
            <person name="Wang D."/>
            <person name="Mao Y."/>
        </authorList>
    </citation>
    <scope>NUCLEOTIDE SEQUENCE</scope>
    <source>
        <tissue evidence="1">Gametophyte</tissue>
    </source>
</reference>
<name>A0ACC3C2J1_PYRYE</name>
<keyword evidence="2" id="KW-1185">Reference proteome</keyword>
<evidence type="ECO:0000313" key="2">
    <source>
        <dbReference type="Proteomes" id="UP000798662"/>
    </source>
</evidence>
<dbReference type="EMBL" id="CM020619">
    <property type="protein sequence ID" value="KAK1864003.1"/>
    <property type="molecule type" value="Genomic_DNA"/>
</dbReference>
<accession>A0ACC3C2J1</accession>
<evidence type="ECO:0000313" key="1">
    <source>
        <dbReference type="EMBL" id="KAK1864003.1"/>
    </source>
</evidence>